<keyword evidence="2" id="KW-0732">Signal</keyword>
<keyword evidence="4" id="KW-0430">Lectin</keyword>
<dbReference type="GO" id="GO:0030246">
    <property type="term" value="F:carbohydrate binding"/>
    <property type="evidence" value="ECO:0007669"/>
    <property type="project" value="UniProtKB-KW"/>
</dbReference>
<dbReference type="Pfam" id="PF10528">
    <property type="entry name" value="GLEYA"/>
    <property type="match status" value="1"/>
</dbReference>
<reference evidence="4 5" key="1">
    <citation type="submission" date="2017-04" db="EMBL/GenBank/DDBJ databases">
        <authorList>
            <person name="Afonso C.L."/>
            <person name="Miller P.J."/>
            <person name="Scott M.A."/>
            <person name="Spackman E."/>
            <person name="Goraichik I."/>
            <person name="Dimitrov K.M."/>
            <person name="Suarez D.L."/>
            <person name="Swayne D.E."/>
        </authorList>
    </citation>
    <scope>NUCLEOTIDE SEQUENCE [LARGE SCALE GENOMIC DNA]</scope>
</reference>
<keyword evidence="5" id="KW-1185">Reference proteome</keyword>
<feature type="signal peptide" evidence="2">
    <location>
        <begin position="1"/>
        <end position="23"/>
    </location>
</feature>
<evidence type="ECO:0000256" key="2">
    <source>
        <dbReference type="SAM" id="SignalP"/>
    </source>
</evidence>
<feature type="domain" description="PA14" evidence="3">
    <location>
        <begin position="56"/>
        <end position="218"/>
    </location>
</feature>
<sequence length="290" mass="31667">MQFKYPLIASVVTLFGKLATAHSETDTCTATLGSCTDGLQARFFKYIYPDYAYEYSDKDYVTYGYDREDRFITTLTGITDVNFFHFYNINQNGPTWGEINGLNITTSNFTVEYSGWFTPKETGEHIFTIGQTDDATRIEIMEDSSSYCCDSSTTNSTVVESYQIYNNPTVHEQSVYLQSGVSYPLKIVYFNKDSVGIQTVHFTDPSGVVHNNFDGYAKYFNDIVCGKTPAHTSTSELPESSATVTSGVGCSTSATVSSTSGSYESSSTVTSGVGCSTSATVSSTSGSYES</sequence>
<evidence type="ECO:0000259" key="3">
    <source>
        <dbReference type="PROSITE" id="PS51820"/>
    </source>
</evidence>
<organism evidence="4 5">
    <name type="scientific">Maudiozyma saulgeensis</name>
    <dbReference type="NCBI Taxonomy" id="1789683"/>
    <lineage>
        <taxon>Eukaryota</taxon>
        <taxon>Fungi</taxon>
        <taxon>Dikarya</taxon>
        <taxon>Ascomycota</taxon>
        <taxon>Saccharomycotina</taxon>
        <taxon>Saccharomycetes</taxon>
        <taxon>Saccharomycetales</taxon>
        <taxon>Saccharomycetaceae</taxon>
        <taxon>Maudiozyma</taxon>
    </lineage>
</organism>
<feature type="chain" id="PRO_5012756030" evidence="2">
    <location>
        <begin position="24"/>
        <end position="290"/>
    </location>
</feature>
<dbReference type="EMBL" id="FXLY01000008">
    <property type="protein sequence ID" value="SMN21369.1"/>
    <property type="molecule type" value="Genomic_DNA"/>
</dbReference>
<dbReference type="Proteomes" id="UP000196158">
    <property type="component" value="Unassembled WGS sequence"/>
</dbReference>
<evidence type="ECO:0000313" key="4">
    <source>
        <dbReference type="EMBL" id="SMN21369.1"/>
    </source>
</evidence>
<evidence type="ECO:0000256" key="1">
    <source>
        <dbReference type="SAM" id="MobiDB-lite"/>
    </source>
</evidence>
<dbReference type="AlphaFoldDB" id="A0A1X7R7D2"/>
<dbReference type="PROSITE" id="PS51820">
    <property type="entry name" value="PA14"/>
    <property type="match status" value="1"/>
</dbReference>
<gene>
    <name evidence="4" type="ORF">KASA_0K00044G</name>
</gene>
<dbReference type="InterPro" id="IPR037524">
    <property type="entry name" value="PA14/GLEYA"/>
</dbReference>
<evidence type="ECO:0000313" key="5">
    <source>
        <dbReference type="Proteomes" id="UP000196158"/>
    </source>
</evidence>
<feature type="non-terminal residue" evidence="4">
    <location>
        <position position="290"/>
    </location>
</feature>
<dbReference type="InterPro" id="IPR018871">
    <property type="entry name" value="GLEYA_adhesin_domain"/>
</dbReference>
<accession>A0A1X7R7D2</accession>
<name>A0A1X7R7D2_9SACH</name>
<protein>
    <submittedName>
        <fullName evidence="4">Similar to Saccharomyces cerevisiae YHR211W FLO5 Lectin-like cell wall protein (Flocculin) involved in flocculation (Partial)</fullName>
    </submittedName>
</protein>
<dbReference type="SUPFAM" id="SSF56988">
    <property type="entry name" value="Anthrax protective antigen"/>
    <property type="match status" value="1"/>
</dbReference>
<dbReference type="Gene3D" id="2.60.120.1560">
    <property type="match status" value="1"/>
</dbReference>
<feature type="region of interest" description="Disordered" evidence="1">
    <location>
        <begin position="270"/>
        <end position="290"/>
    </location>
</feature>
<dbReference type="OrthoDB" id="4070698at2759"/>
<proteinExistence type="predicted"/>